<dbReference type="Proteomes" id="UP000681722">
    <property type="component" value="Unassembled WGS sequence"/>
</dbReference>
<dbReference type="EMBL" id="CAJOBC010085073">
    <property type="protein sequence ID" value="CAF4326223.1"/>
    <property type="molecule type" value="Genomic_DNA"/>
</dbReference>
<evidence type="ECO:0000313" key="3">
    <source>
        <dbReference type="Proteomes" id="UP000663829"/>
    </source>
</evidence>
<evidence type="ECO:0000313" key="2">
    <source>
        <dbReference type="EMBL" id="CAF4326223.1"/>
    </source>
</evidence>
<accession>A0A815PTF5</accession>
<evidence type="ECO:0000313" key="1">
    <source>
        <dbReference type="EMBL" id="CAF1453667.1"/>
    </source>
</evidence>
<name>A0A815PTF5_9BILA</name>
<dbReference type="EMBL" id="CAJNOQ010019621">
    <property type="protein sequence ID" value="CAF1453667.1"/>
    <property type="molecule type" value="Genomic_DNA"/>
</dbReference>
<sequence length="367" mass="43765">MCRLCYLNTIDVLTSFYDLNYRINRTITQYRQHISLLSTSLKQINLFFKKLLPLEKNSIHSLTIRDQFVQSNQIKSILNIKKQFDLFNYESQSQYDLFYDFELILLQLWDLRDLNIDCMVSTLSQLENSIFSNQHKLLTKVSIKTINRFNFRGHCQLFNPFLLDLTLGLMNINDLLTLFKIVPNIQRLNVDIYHWSSFYCPLEHRRSLSNVKYFQLKTTIYKHEASAINIVTLLYGLPSLTHLSIILWTDIKCFVNGQLWENMFKTRPTLTDFKCFFTVDINKQALKPKRILESFSTTFWQDEKQWFFNLETDSEYDLIYFYTPSIEDNNFKIYGTLSNVQSTKVLNVQERNSNLLQTFNHFLQAYI</sequence>
<organism evidence="1 3">
    <name type="scientific">Didymodactylos carnosus</name>
    <dbReference type="NCBI Taxonomy" id="1234261"/>
    <lineage>
        <taxon>Eukaryota</taxon>
        <taxon>Metazoa</taxon>
        <taxon>Spiralia</taxon>
        <taxon>Gnathifera</taxon>
        <taxon>Rotifera</taxon>
        <taxon>Eurotatoria</taxon>
        <taxon>Bdelloidea</taxon>
        <taxon>Philodinida</taxon>
        <taxon>Philodinidae</taxon>
        <taxon>Didymodactylos</taxon>
    </lineage>
</organism>
<proteinExistence type="predicted"/>
<protein>
    <submittedName>
        <fullName evidence="1">Uncharacterized protein</fullName>
    </submittedName>
</protein>
<keyword evidence="3" id="KW-1185">Reference proteome</keyword>
<dbReference type="Proteomes" id="UP000663829">
    <property type="component" value="Unassembled WGS sequence"/>
</dbReference>
<reference evidence="1" key="1">
    <citation type="submission" date="2021-02" db="EMBL/GenBank/DDBJ databases">
        <authorList>
            <person name="Nowell W R."/>
        </authorList>
    </citation>
    <scope>NUCLEOTIDE SEQUENCE</scope>
</reference>
<gene>
    <name evidence="1" type="ORF">GPM918_LOCUS34821</name>
    <name evidence="2" type="ORF">SRO942_LOCUS35533</name>
</gene>
<comment type="caution">
    <text evidence="1">The sequence shown here is derived from an EMBL/GenBank/DDBJ whole genome shotgun (WGS) entry which is preliminary data.</text>
</comment>
<dbReference type="OrthoDB" id="9988682at2759"/>
<dbReference type="AlphaFoldDB" id="A0A815PTF5"/>